<dbReference type="Gene3D" id="3.20.20.80">
    <property type="entry name" value="Glycosidases"/>
    <property type="match status" value="1"/>
</dbReference>
<organism evidence="3 4">
    <name type="scientific">Luteolibacter flavescens</name>
    <dbReference type="NCBI Taxonomy" id="1859460"/>
    <lineage>
        <taxon>Bacteria</taxon>
        <taxon>Pseudomonadati</taxon>
        <taxon>Verrucomicrobiota</taxon>
        <taxon>Verrucomicrobiia</taxon>
        <taxon>Verrucomicrobiales</taxon>
        <taxon>Verrucomicrobiaceae</taxon>
        <taxon>Luteolibacter</taxon>
    </lineage>
</organism>
<keyword evidence="4" id="KW-1185">Reference proteome</keyword>
<reference evidence="3 4" key="1">
    <citation type="submission" date="2022-10" db="EMBL/GenBank/DDBJ databases">
        <title>Luteolibacter flavescens strain MCCC 1K03193, whole genome shotgun sequencing project.</title>
        <authorList>
            <person name="Zhao G."/>
            <person name="Shen L."/>
        </authorList>
    </citation>
    <scope>NUCLEOTIDE SEQUENCE [LARGE SCALE GENOMIC DNA]</scope>
    <source>
        <strain evidence="3 4">MCCC 1K03193</strain>
    </source>
</reference>
<dbReference type="InterPro" id="IPR017853">
    <property type="entry name" value="GH"/>
</dbReference>
<protein>
    <submittedName>
        <fullName evidence="3">DUF5722 domain-containing protein</fullName>
    </submittedName>
</protein>
<gene>
    <name evidence="3" type="ORF">OKA04_07230</name>
</gene>
<feature type="chain" id="PRO_5046350027" evidence="1">
    <location>
        <begin position="21"/>
        <end position="546"/>
    </location>
</feature>
<feature type="domain" description="DUF5722" evidence="2">
    <location>
        <begin position="143"/>
        <end position="538"/>
    </location>
</feature>
<sequence>MTAFSRLVLVFGCLVSSLLAGENLEQYLSRDFPAQVTRVEVLGDKVRVEGKVSGQDGEIFLADIPIDVPQGDARGGQTLVGVKPEGGTFTIELPRKRDRDGLAYDRLVSRWQLVKKAGESVEPISHARYADEVACRTPDLPPAKPKTKKGLGGWNAGRIPGELEELGISSVTVNVMVHSLVSLAAEPDTVPFQWQGRTYHAREKSLAELDTTFLEARKSGVMVSAILLVANPAKDANPVVKIIGHPDAHPEGIFSMPNVTSPDGLALYGAILNLMAERWSRPDGKHGRVHHWIMHNEVDAGWVWTNAGEKSALDFMDLYQRSMRLMDLIARQYDPGSRAFISLTHHWAEKGEPKWYGSKQLLELLVKFTRAEGDFPWALAYHPYPQDLFKPRTWEDEQATFSFATAKITPKNLEVLDAWMKQPAMLHRGKVRPVHCSENGFNSKDYSEKELSDQAAGMALAWKKIQALSSIEAWQYHNWIDNRHEGGLRIGLRKFPDEPGDPHGKKPIWHLYRALAAPEEDKASAPYLPVIGISTWEEAMHREPVR</sequence>
<dbReference type="Pfam" id="PF18989">
    <property type="entry name" value="DUF5722"/>
    <property type="match status" value="1"/>
</dbReference>
<evidence type="ECO:0000313" key="3">
    <source>
        <dbReference type="EMBL" id="MCW1884519.1"/>
    </source>
</evidence>
<dbReference type="InterPro" id="IPR043780">
    <property type="entry name" value="DUF5722"/>
</dbReference>
<feature type="signal peptide" evidence="1">
    <location>
        <begin position="1"/>
        <end position="20"/>
    </location>
</feature>
<proteinExistence type="predicted"/>
<keyword evidence="1" id="KW-0732">Signal</keyword>
<evidence type="ECO:0000256" key="1">
    <source>
        <dbReference type="SAM" id="SignalP"/>
    </source>
</evidence>
<accession>A0ABT3FME3</accession>
<dbReference type="SUPFAM" id="SSF51445">
    <property type="entry name" value="(Trans)glycosidases"/>
    <property type="match status" value="1"/>
</dbReference>
<evidence type="ECO:0000313" key="4">
    <source>
        <dbReference type="Proteomes" id="UP001207930"/>
    </source>
</evidence>
<dbReference type="RefSeq" id="WP_264500477.1">
    <property type="nucleotide sequence ID" value="NZ_JAPDDS010000003.1"/>
</dbReference>
<dbReference type="Proteomes" id="UP001207930">
    <property type="component" value="Unassembled WGS sequence"/>
</dbReference>
<evidence type="ECO:0000259" key="2">
    <source>
        <dbReference type="Pfam" id="PF18989"/>
    </source>
</evidence>
<comment type="caution">
    <text evidence="3">The sequence shown here is derived from an EMBL/GenBank/DDBJ whole genome shotgun (WGS) entry which is preliminary data.</text>
</comment>
<dbReference type="EMBL" id="JAPDDS010000003">
    <property type="protein sequence ID" value="MCW1884519.1"/>
    <property type="molecule type" value="Genomic_DNA"/>
</dbReference>
<name>A0ABT3FME3_9BACT</name>